<reference evidence="11 12" key="1">
    <citation type="submission" date="2021-03" db="EMBL/GenBank/DDBJ databases">
        <title>Genomic Encyclopedia of Type Strains, Phase IV (KMG-IV): sequencing the most valuable type-strain genomes for metagenomic binning, comparative biology and taxonomic classification.</title>
        <authorList>
            <person name="Goeker M."/>
        </authorList>
    </citation>
    <scope>NUCLEOTIDE SEQUENCE [LARGE SCALE GENOMIC DNA]</scope>
    <source>
        <strain evidence="11 12">DSM 3984</strain>
    </source>
</reference>
<evidence type="ECO:0000313" key="12">
    <source>
        <dbReference type="Proteomes" id="UP000783390"/>
    </source>
</evidence>
<keyword evidence="12" id="KW-1185">Reference proteome</keyword>
<keyword evidence="3" id="KW-0309">Germination</keyword>
<evidence type="ECO:0000256" key="7">
    <source>
        <dbReference type="ARBA" id="ARBA00023288"/>
    </source>
</evidence>
<dbReference type="InterPro" id="IPR046953">
    <property type="entry name" value="Spore_GerAC-like_C"/>
</dbReference>
<keyword evidence="6" id="KW-0564">Palmitate</keyword>
<comment type="caution">
    <text evidence="11">The sequence shown here is derived from an EMBL/GenBank/DDBJ whole genome shotgun (WGS) entry which is preliminary data.</text>
</comment>
<evidence type="ECO:0000313" key="11">
    <source>
        <dbReference type="EMBL" id="MBP1889557.1"/>
    </source>
</evidence>
<evidence type="ECO:0000259" key="9">
    <source>
        <dbReference type="Pfam" id="PF05504"/>
    </source>
</evidence>
<dbReference type="Gene3D" id="3.30.300.210">
    <property type="entry name" value="Nutrient germinant receptor protein C, domain 3"/>
    <property type="match status" value="1"/>
</dbReference>
<organism evidence="11 12">
    <name type="scientific">Clostridium moniliforme</name>
    <dbReference type="NCBI Taxonomy" id="39489"/>
    <lineage>
        <taxon>Bacteria</taxon>
        <taxon>Bacillati</taxon>
        <taxon>Bacillota</taxon>
        <taxon>Clostridia</taxon>
        <taxon>Eubacteriales</taxon>
        <taxon>Clostridiaceae</taxon>
        <taxon>Clostridium</taxon>
    </lineage>
</organism>
<dbReference type="Proteomes" id="UP000783390">
    <property type="component" value="Unassembled WGS sequence"/>
</dbReference>
<dbReference type="Pfam" id="PF25198">
    <property type="entry name" value="Spore_GerAC_N"/>
    <property type="match status" value="1"/>
</dbReference>
<gene>
    <name evidence="11" type="ORF">J2Z53_001138</name>
</gene>
<accession>A0ABS4EZY2</accession>
<evidence type="ECO:0000259" key="10">
    <source>
        <dbReference type="Pfam" id="PF25198"/>
    </source>
</evidence>
<evidence type="ECO:0000256" key="2">
    <source>
        <dbReference type="ARBA" id="ARBA00007886"/>
    </source>
</evidence>
<dbReference type="RefSeq" id="WP_209796276.1">
    <property type="nucleotide sequence ID" value="NZ_JAGGJZ010000002.1"/>
</dbReference>
<evidence type="ECO:0000256" key="4">
    <source>
        <dbReference type="ARBA" id="ARBA00022729"/>
    </source>
</evidence>
<sequence length="378" mass="43190">MTWKTLRRYIILSIIILCFAGISNLYKHFHFSNIEDIDFVAGIGFDIETSMDKKIFSIPVLVYDFTNTNEITSHILESKGVTSTEARIDRQFHSGRKFSLGSEKIYLFSKKISKDGINPSLDGLLNNTQTNGSAIVITTSNDPKDVLEMKVPGYSTAPDYIEGLVNSLQSYSHFSNLQQLYNAYIQNSTEGLKFITPNIDIINNKLYLTSMSVFDKGKFVASIPQEQFRNLNMLRNNFSTGITTFLEDDNSYISFNTICKRKVECTKNNDNTFNFDINLKINGQILNNNSSNRLIISPYEQKQLEKRISNYLKKILSGFIYTMKSNYKMDLLNLGYIAATKYGRHKITNWDEEVLKSSINVNVDFNINKFGIGNLSLY</sequence>
<comment type="subcellular location">
    <subcellularLocation>
        <location evidence="1">Membrane</location>
        <topology evidence="1">Lipid-anchor</topology>
    </subcellularLocation>
</comment>
<keyword evidence="8" id="KW-0812">Transmembrane</keyword>
<feature type="transmembrane region" description="Helical" evidence="8">
    <location>
        <begin position="9"/>
        <end position="26"/>
    </location>
</feature>
<evidence type="ECO:0000256" key="6">
    <source>
        <dbReference type="ARBA" id="ARBA00023139"/>
    </source>
</evidence>
<protein>
    <submittedName>
        <fullName evidence="11">Ger(X)C family germination protein</fullName>
    </submittedName>
</protein>
<dbReference type="PANTHER" id="PTHR35789">
    <property type="entry name" value="SPORE GERMINATION PROTEIN B3"/>
    <property type="match status" value="1"/>
</dbReference>
<keyword evidence="8" id="KW-1133">Transmembrane helix</keyword>
<keyword evidence="5 8" id="KW-0472">Membrane</keyword>
<evidence type="ECO:0000256" key="3">
    <source>
        <dbReference type="ARBA" id="ARBA00022544"/>
    </source>
</evidence>
<dbReference type="InterPro" id="IPR038501">
    <property type="entry name" value="Spore_GerAC_C_sf"/>
</dbReference>
<dbReference type="InterPro" id="IPR008844">
    <property type="entry name" value="Spore_GerAC-like"/>
</dbReference>
<keyword evidence="4" id="KW-0732">Signal</keyword>
<dbReference type="EMBL" id="JAGGJZ010000002">
    <property type="protein sequence ID" value="MBP1889557.1"/>
    <property type="molecule type" value="Genomic_DNA"/>
</dbReference>
<keyword evidence="7" id="KW-0449">Lipoprotein</keyword>
<comment type="similarity">
    <text evidence="2">Belongs to the GerABKC lipoprotein family.</text>
</comment>
<evidence type="ECO:0000256" key="5">
    <source>
        <dbReference type="ARBA" id="ARBA00023136"/>
    </source>
</evidence>
<evidence type="ECO:0000256" key="8">
    <source>
        <dbReference type="SAM" id="Phobius"/>
    </source>
</evidence>
<evidence type="ECO:0000256" key="1">
    <source>
        <dbReference type="ARBA" id="ARBA00004635"/>
    </source>
</evidence>
<feature type="domain" description="Spore germination GerAC-like C-terminal" evidence="9">
    <location>
        <begin position="211"/>
        <end position="371"/>
    </location>
</feature>
<dbReference type="PANTHER" id="PTHR35789:SF1">
    <property type="entry name" value="SPORE GERMINATION PROTEIN B3"/>
    <property type="match status" value="1"/>
</dbReference>
<proteinExistence type="inferred from homology"/>
<dbReference type="Pfam" id="PF05504">
    <property type="entry name" value="Spore_GerAC"/>
    <property type="match status" value="1"/>
</dbReference>
<feature type="domain" description="Spore germination protein N-terminal" evidence="10">
    <location>
        <begin position="33"/>
        <end position="200"/>
    </location>
</feature>
<dbReference type="InterPro" id="IPR057336">
    <property type="entry name" value="GerAC_N"/>
</dbReference>
<name>A0ABS4EZY2_9CLOT</name>